<reference evidence="2" key="1">
    <citation type="submission" date="2018-05" db="EMBL/GenBank/DDBJ databases">
        <authorList>
            <person name="Lanie J.A."/>
            <person name="Ng W.-L."/>
            <person name="Kazmierczak K.M."/>
            <person name="Andrzejewski T.M."/>
            <person name="Davidsen T.M."/>
            <person name="Wayne K.J."/>
            <person name="Tettelin H."/>
            <person name="Glass J.I."/>
            <person name="Rusch D."/>
            <person name="Podicherti R."/>
            <person name="Tsui H.-C.T."/>
            <person name="Winkler M.E."/>
        </authorList>
    </citation>
    <scope>NUCLEOTIDE SEQUENCE</scope>
</reference>
<evidence type="ECO:0000313" key="2">
    <source>
        <dbReference type="EMBL" id="SVD76596.1"/>
    </source>
</evidence>
<accession>A0A382XZZ0</accession>
<name>A0A382XZZ0_9ZZZZ</name>
<protein>
    <submittedName>
        <fullName evidence="2">Uncharacterized protein</fullName>
    </submittedName>
</protein>
<proteinExistence type="predicted"/>
<sequence length="92" mass="10196">MPNKRITPDSRAGHSVLASLAEIEHFAVTIEGEAKTIQEELKQIRNEIQGMDMDDSLDNYDHEGTKPSGLAPTHKKDKGTQDRQSDAGSLFF</sequence>
<evidence type="ECO:0000256" key="1">
    <source>
        <dbReference type="SAM" id="MobiDB-lite"/>
    </source>
</evidence>
<dbReference type="AlphaFoldDB" id="A0A382XZZ0"/>
<gene>
    <name evidence="2" type="ORF">METZ01_LOCUS429450</name>
</gene>
<dbReference type="EMBL" id="UINC01171827">
    <property type="protein sequence ID" value="SVD76596.1"/>
    <property type="molecule type" value="Genomic_DNA"/>
</dbReference>
<organism evidence="2">
    <name type="scientific">marine metagenome</name>
    <dbReference type="NCBI Taxonomy" id="408172"/>
    <lineage>
        <taxon>unclassified sequences</taxon>
        <taxon>metagenomes</taxon>
        <taxon>ecological metagenomes</taxon>
    </lineage>
</organism>
<feature type="region of interest" description="Disordered" evidence="1">
    <location>
        <begin position="46"/>
        <end position="92"/>
    </location>
</feature>